<evidence type="ECO:0000256" key="6">
    <source>
        <dbReference type="ARBA" id="ARBA00023098"/>
    </source>
</evidence>
<comment type="pathway">
    <text evidence="12">Phospholipid metabolism; phosphatidylethanolamine biosynthesis.</text>
</comment>
<sequence>MATGVQTLTKREQLNFLLTNRIPRRWLTLFMGWYSQIQSPLLTKFSIWLWSLFAEDLRLEDAKKQKFTSLGECFTRELKDGLRPIALHPERVVSPCDAIIGEYGDIQGTQVFQAKGFPYDISELIPDFLLNHKYRDGKYVTLRLKSSMYHRFHAPIDCSVSKVTYISGDTWNVNPVALKRVEKLFCKNERAVVELQTKHPTSSITLVPVAAILVASMKFNFLPKVLDLKYHGPNNIPCDGQFKKGQEMGYFQHGSTIILFATSNYQFCEGIKKGMSIKMGQPLLTGPLTNFP</sequence>
<evidence type="ECO:0000256" key="5">
    <source>
        <dbReference type="ARBA" id="ARBA00022793"/>
    </source>
</evidence>
<comment type="caution">
    <text evidence="13">The sequence shown here is derived from an EMBL/GenBank/DDBJ whole genome shotgun (WGS) entry which is preliminary data.</text>
</comment>
<evidence type="ECO:0000256" key="3">
    <source>
        <dbReference type="ARBA" id="ARBA00012243"/>
    </source>
</evidence>
<keyword evidence="8" id="KW-0594">Phospholipid biosynthesis</keyword>
<keyword evidence="14" id="KW-1185">Reference proteome</keyword>
<evidence type="ECO:0000256" key="4">
    <source>
        <dbReference type="ARBA" id="ARBA00022516"/>
    </source>
</evidence>
<evidence type="ECO:0000313" key="13">
    <source>
        <dbReference type="EMBL" id="GAC22234.1"/>
    </source>
</evidence>
<evidence type="ECO:0000256" key="8">
    <source>
        <dbReference type="ARBA" id="ARBA00023209"/>
    </source>
</evidence>
<dbReference type="eggNOG" id="COG0688">
    <property type="taxonomic scope" value="Bacteria"/>
</dbReference>
<reference evidence="13 14" key="1">
    <citation type="journal article" date="2017" name="Antonie Van Leeuwenhoek">
        <title>Rhizobium rhizosphaerae sp. nov., a novel species isolated from rice rhizosphere.</title>
        <authorList>
            <person name="Zhao J.J."/>
            <person name="Zhang J."/>
            <person name="Zhang R.J."/>
            <person name="Zhang C.W."/>
            <person name="Yin H.Q."/>
            <person name="Zhang X.X."/>
        </authorList>
    </citation>
    <scope>NUCLEOTIDE SEQUENCE [LARGE SCALE GENOMIC DNA]</scope>
    <source>
        <strain evidence="13 14">BSs20135</strain>
    </source>
</reference>
<dbReference type="EC" id="4.1.1.65" evidence="3"/>
<dbReference type="AlphaFoldDB" id="K6XNK8"/>
<dbReference type="Proteomes" id="UP000006327">
    <property type="component" value="Unassembled WGS sequence"/>
</dbReference>
<evidence type="ECO:0000256" key="12">
    <source>
        <dbReference type="ARBA" id="ARBA00024326"/>
    </source>
</evidence>
<evidence type="ECO:0000256" key="9">
    <source>
        <dbReference type="ARBA" id="ARBA00023239"/>
    </source>
</evidence>
<dbReference type="OrthoDB" id="9802030at2"/>
<organism evidence="13 14">
    <name type="scientific">Paraglaciecola arctica BSs20135</name>
    <dbReference type="NCBI Taxonomy" id="493475"/>
    <lineage>
        <taxon>Bacteria</taxon>
        <taxon>Pseudomonadati</taxon>
        <taxon>Pseudomonadota</taxon>
        <taxon>Gammaproteobacteria</taxon>
        <taxon>Alteromonadales</taxon>
        <taxon>Alteromonadaceae</taxon>
        <taxon>Paraglaciecola</taxon>
    </lineage>
</organism>
<evidence type="ECO:0000256" key="10">
    <source>
        <dbReference type="ARBA" id="ARBA00023264"/>
    </source>
</evidence>
<comment type="pathway">
    <text evidence="2">Lipid metabolism.</text>
</comment>
<proteinExistence type="predicted"/>
<dbReference type="PANTHER" id="PTHR10067">
    <property type="entry name" value="PHOSPHATIDYLSERINE DECARBOXYLASE"/>
    <property type="match status" value="1"/>
</dbReference>
<dbReference type="GO" id="GO:0004609">
    <property type="term" value="F:phosphatidylserine decarboxylase activity"/>
    <property type="evidence" value="ECO:0007669"/>
    <property type="project" value="UniProtKB-EC"/>
</dbReference>
<gene>
    <name evidence="13" type="primary">psd</name>
    <name evidence="13" type="ORF">GARC_5299</name>
</gene>
<keyword evidence="7" id="KW-0865">Zymogen</keyword>
<keyword evidence="10" id="KW-1208">Phospholipid metabolism</keyword>
<protein>
    <recommendedName>
        <fullName evidence="3">phosphatidylserine decarboxylase</fullName>
        <ecNumber evidence="3">4.1.1.65</ecNumber>
    </recommendedName>
</protein>
<dbReference type="NCBIfam" id="TIGR00163">
    <property type="entry name" value="PS_decarb"/>
    <property type="match status" value="1"/>
</dbReference>
<dbReference type="Pfam" id="PF02666">
    <property type="entry name" value="PS_Dcarbxylase"/>
    <property type="match status" value="1"/>
</dbReference>
<evidence type="ECO:0000256" key="1">
    <source>
        <dbReference type="ARBA" id="ARBA00001928"/>
    </source>
</evidence>
<dbReference type="GO" id="GO:0006646">
    <property type="term" value="P:phosphatidylethanolamine biosynthetic process"/>
    <property type="evidence" value="ECO:0007669"/>
    <property type="project" value="UniProtKB-UniPathway"/>
</dbReference>
<keyword evidence="5" id="KW-0210">Decarboxylase</keyword>
<keyword evidence="6" id="KW-0443">Lipid metabolism</keyword>
<evidence type="ECO:0000256" key="11">
    <source>
        <dbReference type="ARBA" id="ARBA00023317"/>
    </source>
</evidence>
<keyword evidence="9 13" id="KW-0456">Lyase</keyword>
<dbReference type="STRING" id="493475.GARC_5299"/>
<evidence type="ECO:0000256" key="7">
    <source>
        <dbReference type="ARBA" id="ARBA00023145"/>
    </source>
</evidence>
<evidence type="ECO:0000313" key="14">
    <source>
        <dbReference type="Proteomes" id="UP000006327"/>
    </source>
</evidence>
<dbReference type="UniPathway" id="UPA00558"/>
<comment type="cofactor">
    <cofactor evidence="1">
        <name>pyruvate</name>
        <dbReference type="ChEBI" id="CHEBI:15361"/>
    </cofactor>
</comment>
<keyword evidence="11" id="KW-0670">Pyruvate</keyword>
<dbReference type="InterPro" id="IPR003817">
    <property type="entry name" value="PS_Dcarbxylase"/>
</dbReference>
<evidence type="ECO:0000256" key="2">
    <source>
        <dbReference type="ARBA" id="ARBA00005189"/>
    </source>
</evidence>
<dbReference type="EMBL" id="BAEO01000070">
    <property type="protein sequence ID" value="GAC22234.1"/>
    <property type="molecule type" value="Genomic_DNA"/>
</dbReference>
<accession>K6XNK8</accession>
<keyword evidence="4" id="KW-0444">Lipid biosynthesis</keyword>
<dbReference type="InterPro" id="IPR033177">
    <property type="entry name" value="PSD-B"/>
</dbReference>
<dbReference type="PANTHER" id="PTHR10067:SF6">
    <property type="entry name" value="PHOSPHATIDYLSERINE DECARBOXYLASE PROENZYME, MITOCHONDRIAL"/>
    <property type="match status" value="1"/>
</dbReference>
<name>K6XNK8_9ALTE</name>